<feature type="transmembrane region" description="Helical" evidence="1">
    <location>
        <begin position="181"/>
        <end position="202"/>
    </location>
</feature>
<sequence>MVLGPNLGVPGGAPSAVTGMTVFAGAFLIAAVCLFLGGLAVFVWLRPDPLTGSGGPGAVKAGNAAEGSVPAAKKAPSARIREAGAELRGNPRARPAALAIVLAQIVMVSIMTMTPVHIAPQADTVTLVGITISLHVLGMYVLAPVVGQVTDRMGHRSAIAIGVLIFFASLLLAVRRPDGTPWIICSLILLGVGWSFAAGPLLALTSFSALGLIAMVFLIPLIVLLAGRAFARLRAEV</sequence>
<dbReference type="EMBL" id="BAAAPZ010000019">
    <property type="protein sequence ID" value="GAA2105821.1"/>
    <property type="molecule type" value="Genomic_DNA"/>
</dbReference>
<feature type="transmembrane region" description="Helical" evidence="1">
    <location>
        <begin position="20"/>
        <end position="45"/>
    </location>
</feature>
<keyword evidence="3" id="KW-1185">Reference proteome</keyword>
<evidence type="ECO:0000256" key="1">
    <source>
        <dbReference type="SAM" id="Phobius"/>
    </source>
</evidence>
<dbReference type="Pfam" id="PF07690">
    <property type="entry name" value="MFS_1"/>
    <property type="match status" value="1"/>
</dbReference>
<feature type="transmembrane region" description="Helical" evidence="1">
    <location>
        <begin position="209"/>
        <end position="231"/>
    </location>
</feature>
<dbReference type="InterPro" id="IPR011701">
    <property type="entry name" value="MFS"/>
</dbReference>
<dbReference type="PANTHER" id="PTHR23534:SF1">
    <property type="entry name" value="MAJOR FACILITATOR SUPERFAMILY PROTEIN"/>
    <property type="match status" value="1"/>
</dbReference>
<dbReference type="InterPro" id="IPR036259">
    <property type="entry name" value="MFS_trans_sf"/>
</dbReference>
<keyword evidence="1" id="KW-0472">Membrane</keyword>
<feature type="transmembrane region" description="Helical" evidence="1">
    <location>
        <begin position="124"/>
        <end position="146"/>
    </location>
</feature>
<dbReference type="Proteomes" id="UP001500984">
    <property type="component" value="Unassembled WGS sequence"/>
</dbReference>
<keyword evidence="1" id="KW-1133">Transmembrane helix</keyword>
<comment type="caution">
    <text evidence="2">The sequence shown here is derived from an EMBL/GenBank/DDBJ whole genome shotgun (WGS) entry which is preliminary data.</text>
</comment>
<keyword evidence="1" id="KW-0812">Transmembrane</keyword>
<dbReference type="SUPFAM" id="SSF103473">
    <property type="entry name" value="MFS general substrate transporter"/>
    <property type="match status" value="1"/>
</dbReference>
<gene>
    <name evidence="2" type="ORF">GCM10009823_31470</name>
</gene>
<feature type="transmembrane region" description="Helical" evidence="1">
    <location>
        <begin position="158"/>
        <end position="175"/>
    </location>
</feature>
<dbReference type="PANTHER" id="PTHR23534">
    <property type="entry name" value="MFS PERMEASE"/>
    <property type="match status" value="1"/>
</dbReference>
<reference evidence="3" key="1">
    <citation type="journal article" date="2019" name="Int. J. Syst. Evol. Microbiol.">
        <title>The Global Catalogue of Microorganisms (GCM) 10K type strain sequencing project: providing services to taxonomists for standard genome sequencing and annotation.</title>
        <authorList>
            <consortium name="The Broad Institute Genomics Platform"/>
            <consortium name="The Broad Institute Genome Sequencing Center for Infectious Disease"/>
            <person name="Wu L."/>
            <person name="Ma J."/>
        </authorList>
    </citation>
    <scope>NUCLEOTIDE SEQUENCE [LARGE SCALE GENOMIC DNA]</scope>
    <source>
        <strain evidence="3">JCM 15900</strain>
    </source>
</reference>
<feature type="transmembrane region" description="Helical" evidence="1">
    <location>
        <begin position="96"/>
        <end position="118"/>
    </location>
</feature>
<organism evidence="2 3">
    <name type="scientific">Brevibacterium salitolerans</name>
    <dbReference type="NCBI Taxonomy" id="1403566"/>
    <lineage>
        <taxon>Bacteria</taxon>
        <taxon>Bacillati</taxon>
        <taxon>Actinomycetota</taxon>
        <taxon>Actinomycetes</taxon>
        <taxon>Micrococcales</taxon>
        <taxon>Brevibacteriaceae</taxon>
        <taxon>Brevibacterium</taxon>
    </lineage>
</organism>
<accession>A0ABP5ISN4</accession>
<evidence type="ECO:0000313" key="3">
    <source>
        <dbReference type="Proteomes" id="UP001500984"/>
    </source>
</evidence>
<proteinExistence type="predicted"/>
<evidence type="ECO:0000313" key="2">
    <source>
        <dbReference type="EMBL" id="GAA2105821.1"/>
    </source>
</evidence>
<protein>
    <recommendedName>
        <fullName evidence="4">Major Facilitator Superfamily protein</fullName>
    </recommendedName>
</protein>
<evidence type="ECO:0008006" key="4">
    <source>
        <dbReference type="Google" id="ProtNLM"/>
    </source>
</evidence>
<name>A0ABP5ISN4_9MICO</name>
<dbReference type="Gene3D" id="1.20.1250.20">
    <property type="entry name" value="MFS general substrate transporter like domains"/>
    <property type="match status" value="1"/>
</dbReference>